<dbReference type="GO" id="GO:0006487">
    <property type="term" value="P:protein N-linked glycosylation"/>
    <property type="evidence" value="ECO:0007669"/>
    <property type="project" value="TreeGrafter"/>
</dbReference>
<feature type="non-terminal residue" evidence="1">
    <location>
        <position position="1"/>
    </location>
</feature>
<dbReference type="Gene3D" id="3.90.550.10">
    <property type="entry name" value="Spore Coat Polysaccharide Biosynthesis Protein SpsA, Chain A"/>
    <property type="match status" value="1"/>
</dbReference>
<accession>A0A4P9Y0Q0</accession>
<dbReference type="PANTHER" id="PTHR10859">
    <property type="entry name" value="GLYCOSYL TRANSFERASE"/>
    <property type="match status" value="1"/>
</dbReference>
<organism evidence="1 2">
    <name type="scientific">Piptocephalis cylindrospora</name>
    <dbReference type="NCBI Taxonomy" id="1907219"/>
    <lineage>
        <taxon>Eukaryota</taxon>
        <taxon>Fungi</taxon>
        <taxon>Fungi incertae sedis</taxon>
        <taxon>Zoopagomycota</taxon>
        <taxon>Zoopagomycotina</taxon>
        <taxon>Zoopagomycetes</taxon>
        <taxon>Zoopagales</taxon>
        <taxon>Piptocephalidaceae</taxon>
        <taxon>Piptocephalis</taxon>
    </lineage>
</organism>
<dbReference type="AlphaFoldDB" id="A0A4P9Y0Q0"/>
<gene>
    <name evidence="1" type="ORF">BJ684DRAFT_13038</name>
</gene>
<dbReference type="Proteomes" id="UP000267251">
    <property type="component" value="Unassembled WGS sequence"/>
</dbReference>
<evidence type="ECO:0008006" key="3">
    <source>
        <dbReference type="Google" id="ProtNLM"/>
    </source>
</evidence>
<protein>
    <recommendedName>
        <fullName evidence="3">Dolichyl-phosphate beta-glucosyltransferase</fullName>
    </recommendedName>
</protein>
<dbReference type="InterPro" id="IPR029044">
    <property type="entry name" value="Nucleotide-diphossugar_trans"/>
</dbReference>
<dbReference type="GO" id="GO:0005789">
    <property type="term" value="C:endoplasmic reticulum membrane"/>
    <property type="evidence" value="ECO:0007669"/>
    <property type="project" value="TreeGrafter"/>
</dbReference>
<evidence type="ECO:0000313" key="1">
    <source>
        <dbReference type="EMBL" id="RKP11350.1"/>
    </source>
</evidence>
<proteinExistence type="predicted"/>
<dbReference type="SUPFAM" id="SSF53448">
    <property type="entry name" value="Nucleotide-diphospho-sugar transferases"/>
    <property type="match status" value="1"/>
</dbReference>
<evidence type="ECO:0000313" key="2">
    <source>
        <dbReference type="Proteomes" id="UP000267251"/>
    </source>
</evidence>
<reference evidence="2" key="1">
    <citation type="journal article" date="2018" name="Nat. Microbiol.">
        <title>Leveraging single-cell genomics to expand the fungal tree of life.</title>
        <authorList>
            <person name="Ahrendt S.R."/>
            <person name="Quandt C.A."/>
            <person name="Ciobanu D."/>
            <person name="Clum A."/>
            <person name="Salamov A."/>
            <person name="Andreopoulos B."/>
            <person name="Cheng J.F."/>
            <person name="Woyke T."/>
            <person name="Pelin A."/>
            <person name="Henrissat B."/>
            <person name="Reynolds N.K."/>
            <person name="Benny G.L."/>
            <person name="Smith M.E."/>
            <person name="James T.Y."/>
            <person name="Grigoriev I.V."/>
        </authorList>
    </citation>
    <scope>NUCLEOTIDE SEQUENCE [LARGE SCALE GENOMIC DNA]</scope>
</reference>
<name>A0A4P9Y0Q0_9FUNG</name>
<keyword evidence="2" id="KW-1185">Reference proteome</keyword>
<dbReference type="OrthoDB" id="3784at2759"/>
<dbReference type="EMBL" id="KZ988986">
    <property type="protein sequence ID" value="RKP11350.1"/>
    <property type="molecule type" value="Genomic_DNA"/>
</dbReference>
<dbReference type="PANTHER" id="PTHR10859:SF91">
    <property type="entry name" value="DOLICHYL-PHOSPHATE BETA-GLUCOSYLTRANSFERASE"/>
    <property type="match status" value="1"/>
</dbReference>
<sequence>HHGVAVGSRSHLVQTDAVVKRSMLRNFLMHSFHRFLYLLGVRSIQDTQCGFKLFSRPAAQLLFPSAHVEGWIFDVELLLIAEMSRMAVIEIPVTWHEVGGSKVNLVNDSIQMALDLLILRLNYWLHIWSLPAVVGDGTEERKVPVSAY</sequence>